<dbReference type="EMBL" id="JBHTAX010000001">
    <property type="protein sequence ID" value="MFC7190413.1"/>
    <property type="molecule type" value="Genomic_DNA"/>
</dbReference>
<dbReference type="GeneID" id="76200016"/>
<evidence type="ECO:0000313" key="1">
    <source>
        <dbReference type="EMBL" id="MFC7190413.1"/>
    </source>
</evidence>
<dbReference type="RefSeq" id="WP_264556094.1">
    <property type="nucleotide sequence ID" value="NZ_CP109979.1"/>
</dbReference>
<protein>
    <submittedName>
        <fullName evidence="1">DUF5813 family protein</fullName>
    </submittedName>
</protein>
<sequence length="173" mass="18920">MTEPLENARQAFERHTAYSTEDGGYVLGTTAFDSRVVASESDADSWMLQYRLTVRTPTLASAVEEDVGPSLRAGWFETFERRLEDAPGAVREDITLDDFSARSDDGEAIVEFAFQFGNSDRAPDVAKAIAEYVEGTYVEGIVPGYTYRPPVSELLSNAHQGNNDEVSGGPTPL</sequence>
<name>A0ABD5YM32_9EURY</name>
<keyword evidence="2" id="KW-1185">Reference proteome</keyword>
<dbReference type="Proteomes" id="UP001596417">
    <property type="component" value="Unassembled WGS sequence"/>
</dbReference>
<accession>A0ABD5YM32</accession>
<gene>
    <name evidence="1" type="ORF">ACFQL7_11485</name>
</gene>
<dbReference type="AlphaFoldDB" id="A0ABD5YM32"/>
<organism evidence="1 2">
    <name type="scientific">Halocatena marina</name>
    <dbReference type="NCBI Taxonomy" id="2934937"/>
    <lineage>
        <taxon>Archaea</taxon>
        <taxon>Methanobacteriati</taxon>
        <taxon>Methanobacteriota</taxon>
        <taxon>Stenosarchaea group</taxon>
        <taxon>Halobacteria</taxon>
        <taxon>Halobacteriales</taxon>
        <taxon>Natronomonadaceae</taxon>
        <taxon>Halocatena</taxon>
    </lineage>
</organism>
<evidence type="ECO:0000313" key="2">
    <source>
        <dbReference type="Proteomes" id="UP001596417"/>
    </source>
</evidence>
<dbReference type="Pfam" id="PF19130">
    <property type="entry name" value="DUF5813"/>
    <property type="match status" value="1"/>
</dbReference>
<dbReference type="InterPro" id="IPR043851">
    <property type="entry name" value="DUF5813"/>
</dbReference>
<reference evidence="1 2" key="1">
    <citation type="journal article" date="2019" name="Int. J. Syst. Evol. Microbiol.">
        <title>The Global Catalogue of Microorganisms (GCM) 10K type strain sequencing project: providing services to taxonomists for standard genome sequencing and annotation.</title>
        <authorList>
            <consortium name="The Broad Institute Genomics Platform"/>
            <consortium name="The Broad Institute Genome Sequencing Center for Infectious Disease"/>
            <person name="Wu L."/>
            <person name="Ma J."/>
        </authorList>
    </citation>
    <scope>NUCLEOTIDE SEQUENCE [LARGE SCALE GENOMIC DNA]</scope>
    <source>
        <strain evidence="1 2">RDMS1</strain>
    </source>
</reference>
<comment type="caution">
    <text evidence="1">The sequence shown here is derived from an EMBL/GenBank/DDBJ whole genome shotgun (WGS) entry which is preliminary data.</text>
</comment>
<proteinExistence type="predicted"/>